<organism evidence="12">
    <name type="scientific">Florenciella parvula</name>
    <dbReference type="NCBI Taxonomy" id="236787"/>
    <lineage>
        <taxon>Eukaryota</taxon>
        <taxon>Sar</taxon>
        <taxon>Stramenopiles</taxon>
        <taxon>Ochrophyta</taxon>
        <taxon>Dictyochophyceae</taxon>
        <taxon>Florenciellales</taxon>
        <taxon>Florenciella</taxon>
    </lineage>
</organism>
<gene>
    <name evidence="12" type="ORF">FPAR1323_LOCUS15890</name>
</gene>
<keyword evidence="7 11" id="KW-1133">Transmembrane helix</keyword>
<keyword evidence="10" id="KW-0968">Cytoplasmic vesicle</keyword>
<comment type="subcellular location">
    <subcellularLocation>
        <location evidence="2">Cytoplasmic vesicle</location>
        <location evidence="2">Secretory vesicle</location>
        <location evidence="2">Synaptic vesicle membrane</location>
        <topology evidence="2">Multi-pass membrane protein</topology>
    </subcellularLocation>
    <subcellularLocation>
        <location evidence="1">Early endosome membrane</location>
    </subcellularLocation>
</comment>
<feature type="transmembrane region" description="Helical" evidence="11">
    <location>
        <begin position="72"/>
        <end position="92"/>
    </location>
</feature>
<dbReference type="Gene3D" id="1.20.1510.10">
    <property type="entry name" value="Cation efflux protein transmembrane domain"/>
    <property type="match status" value="1"/>
</dbReference>
<evidence type="ECO:0000256" key="4">
    <source>
        <dbReference type="ARBA" id="ARBA00022692"/>
    </source>
</evidence>
<evidence type="ECO:0000313" key="12">
    <source>
        <dbReference type="EMBL" id="CAD9445497.1"/>
    </source>
</evidence>
<keyword evidence="5" id="KW-0967">Endosome</keyword>
<evidence type="ECO:0000256" key="9">
    <source>
        <dbReference type="ARBA" id="ARBA00023136"/>
    </source>
</evidence>
<keyword evidence="9 11" id="KW-0472">Membrane</keyword>
<dbReference type="PANTHER" id="PTHR31937:SF2">
    <property type="entry name" value="TRANSMEMBRANE PROTEIN 163"/>
    <property type="match status" value="1"/>
</dbReference>
<dbReference type="SUPFAM" id="SSF161111">
    <property type="entry name" value="Cation efflux protein transmembrane domain-like"/>
    <property type="match status" value="1"/>
</dbReference>
<feature type="transmembrane region" description="Helical" evidence="11">
    <location>
        <begin position="136"/>
        <end position="160"/>
    </location>
</feature>
<dbReference type="InterPro" id="IPR026765">
    <property type="entry name" value="Tmem163"/>
</dbReference>
<dbReference type="GO" id="GO:0031901">
    <property type="term" value="C:early endosome membrane"/>
    <property type="evidence" value="ECO:0007669"/>
    <property type="project" value="UniProtKB-SubCell"/>
</dbReference>
<dbReference type="AlphaFoldDB" id="A0A7S2GC99"/>
<keyword evidence="6" id="KW-0862">Zinc</keyword>
<proteinExistence type="inferred from homology"/>
<evidence type="ECO:0000256" key="5">
    <source>
        <dbReference type="ARBA" id="ARBA00022753"/>
    </source>
</evidence>
<protein>
    <recommendedName>
        <fullName evidence="13">Transmembrane protein 163</fullName>
    </recommendedName>
</protein>
<dbReference type="PANTHER" id="PTHR31937">
    <property type="entry name" value="TRANSMEMBRANE PROTEIN 163"/>
    <property type="match status" value="1"/>
</dbReference>
<evidence type="ECO:0000256" key="10">
    <source>
        <dbReference type="ARBA" id="ARBA00023329"/>
    </source>
</evidence>
<name>A0A7S2GC99_9STRA</name>
<evidence type="ECO:0008006" key="13">
    <source>
        <dbReference type="Google" id="ProtNLM"/>
    </source>
</evidence>
<evidence type="ECO:0000256" key="3">
    <source>
        <dbReference type="ARBA" id="ARBA00008731"/>
    </source>
</evidence>
<evidence type="ECO:0000256" key="11">
    <source>
        <dbReference type="SAM" id="Phobius"/>
    </source>
</evidence>
<reference evidence="12" key="1">
    <citation type="submission" date="2021-01" db="EMBL/GenBank/DDBJ databases">
        <authorList>
            <person name="Corre E."/>
            <person name="Pelletier E."/>
            <person name="Niang G."/>
            <person name="Scheremetjew M."/>
            <person name="Finn R."/>
            <person name="Kale V."/>
            <person name="Holt S."/>
            <person name="Cochrane G."/>
            <person name="Meng A."/>
            <person name="Brown T."/>
            <person name="Cohen L."/>
        </authorList>
    </citation>
    <scope>NUCLEOTIDE SEQUENCE</scope>
    <source>
        <strain evidence="12">RCC1693</strain>
    </source>
</reference>
<feature type="transmembrane region" description="Helical" evidence="11">
    <location>
        <begin position="172"/>
        <end position="191"/>
    </location>
</feature>
<feature type="transmembrane region" description="Helical" evidence="11">
    <location>
        <begin position="104"/>
        <end position="124"/>
    </location>
</feature>
<evidence type="ECO:0000256" key="1">
    <source>
        <dbReference type="ARBA" id="ARBA00004146"/>
    </source>
</evidence>
<sequence>MGGFGNPNVAAADDWLAQVQSSPNFSKRENQTQQAQRLCKVSLVITLVAAAAASIIGVSARSSALLAVGLENWVDFVSSGIVAWRFGGAGAYDNDRREKRASIAIAIAFIVESAIILVNASLHLGSHEPPRHTASLLLIAAPSCILLAPLAVAKLWLGAVPQLDSPSLRKDGVCSIVGAIMAFCVALSAGIRQRGAGHNSWWTDGAVAIVVALCLLVYGLRTLVKNYRANIRWWRGEFWRGGGGR</sequence>
<evidence type="ECO:0000256" key="6">
    <source>
        <dbReference type="ARBA" id="ARBA00022833"/>
    </source>
</evidence>
<comment type="similarity">
    <text evidence="3">Belongs to the TMEM163 family.</text>
</comment>
<keyword evidence="4 11" id="KW-0812">Transmembrane</keyword>
<accession>A0A7S2GC99</accession>
<keyword evidence="8" id="KW-0770">Synapse</keyword>
<dbReference type="EMBL" id="HBGT01030450">
    <property type="protein sequence ID" value="CAD9445497.1"/>
    <property type="molecule type" value="Transcribed_RNA"/>
</dbReference>
<evidence type="ECO:0000256" key="2">
    <source>
        <dbReference type="ARBA" id="ARBA00004644"/>
    </source>
</evidence>
<dbReference type="InterPro" id="IPR027469">
    <property type="entry name" value="Cation_efflux_TMD_sf"/>
</dbReference>
<feature type="transmembrane region" description="Helical" evidence="11">
    <location>
        <begin position="206"/>
        <end position="224"/>
    </location>
</feature>
<evidence type="ECO:0000256" key="7">
    <source>
        <dbReference type="ARBA" id="ARBA00022989"/>
    </source>
</evidence>
<evidence type="ECO:0000256" key="8">
    <source>
        <dbReference type="ARBA" id="ARBA00023018"/>
    </source>
</evidence>
<feature type="transmembrane region" description="Helical" evidence="11">
    <location>
        <begin position="38"/>
        <end position="60"/>
    </location>
</feature>